<evidence type="ECO:0000313" key="3">
    <source>
        <dbReference type="EMBL" id="GFH53522.1"/>
    </source>
</evidence>
<dbReference type="InterPro" id="IPR027482">
    <property type="entry name" value="Sec1-like_dom2"/>
</dbReference>
<dbReference type="Gene3D" id="3.40.50.2060">
    <property type="match status" value="1"/>
</dbReference>
<dbReference type="Gene3D" id="3.90.830.10">
    <property type="entry name" value="Syntaxin Binding Protein 1, Chain A, domain 2"/>
    <property type="match status" value="1"/>
</dbReference>
<dbReference type="Pfam" id="PF00995">
    <property type="entry name" value="Sec1"/>
    <property type="match status" value="1"/>
</dbReference>
<dbReference type="InterPro" id="IPR036045">
    <property type="entry name" value="Sec1-like_sf"/>
</dbReference>
<dbReference type="InterPro" id="IPR043155">
    <property type="entry name" value="VPS33_dom3b"/>
</dbReference>
<comment type="similarity">
    <text evidence="1">Belongs to the STXBP/unc-18/SEC1 family.</text>
</comment>
<proteinExistence type="inferred from homology"/>
<dbReference type="Gene3D" id="1.25.40.850">
    <property type="match status" value="1"/>
</dbReference>
<dbReference type="AlphaFoldDB" id="A0AAD3H7J7"/>
<accession>A0AAD3H7J7</accession>
<feature type="region of interest" description="Disordered" evidence="2">
    <location>
        <begin position="1"/>
        <end position="22"/>
    </location>
</feature>
<sequence length="747" mass="83976">MAANNAQLESSSTQEGPVPNLISTLRSDNKDQLVSLLTLDPLSNSLSFTYQGEDDDVNLPVAHKTRLVFATENLRSLLTYHTLADETVKSQANMKKAQGQRRGRSTLSSEEESLGIVRNNPYGIVGTRILFPNPRDDQDRHASDVSNDTIGLMGTGSGTEAVYNPTSSRSMFSNDDARDETDGANVVVYFIYPKISHIQAVSKAIRASSHGEAFSRITKHRIVFLPRITSLSKRILMDEKITKRKDVAVHALDINVIPIENDVLTCLEMDATMADCYVHSTPSEPITHVAQSLRKVQDVCGTIPRIQSYGKAGEMVLDRMMALRLEEYDPYDIDAQEQDEQETNPEIKAAIILDRMIDCVTPLVTPLTYEGLLDDLINIDAGIIKIETNILSPPEEASEPSGAVNSSNSADVERPKYMHLPLNDLDKLYVEVRDQHVEKFGSFLQQQALALKASHTNFSDKNKDLSEIHQFVKQIPIFTKNLKSLTNHINLAELVKRNSEQTEFRQRWETERSMIESETCYDTIEDLIASQYPPFRLLRLLCLQSLTNGGIKTSRYDLLKREVVQTYGYEYLFLLQNLEKMGMLKKRETFFDTTSSFATIRKQLALIQADVDPSDPDDISYVSSGYAPISVRIVQTAVKGWSGKEDVLRELPGRGVDIIQRSPPEDFLTAVRQKSGSTLDVWATQSVEKEITRIEDKPVLLVYYVGGVSYAEIASFRFLSRRMNFPYQVVICTTKIINGSSFIRSLK</sequence>
<comment type="caution">
    <text evidence="3">The sequence shown here is derived from an EMBL/GenBank/DDBJ whole genome shotgun (WGS) entry which is preliminary data.</text>
</comment>
<dbReference type="EMBL" id="BLLK01000047">
    <property type="protein sequence ID" value="GFH53522.1"/>
    <property type="molecule type" value="Genomic_DNA"/>
</dbReference>
<feature type="compositionally biased region" description="Polar residues" evidence="2">
    <location>
        <begin position="164"/>
        <end position="173"/>
    </location>
</feature>
<feature type="region of interest" description="Disordered" evidence="2">
    <location>
        <begin position="92"/>
        <end position="113"/>
    </location>
</feature>
<protein>
    <submittedName>
        <fullName evidence="3">Uncharacterized protein</fullName>
    </submittedName>
</protein>
<dbReference type="InterPro" id="IPR043127">
    <property type="entry name" value="Sec-1-like_dom3a"/>
</dbReference>
<dbReference type="Gene3D" id="3.40.50.1910">
    <property type="match status" value="3"/>
</dbReference>
<evidence type="ECO:0000256" key="1">
    <source>
        <dbReference type="ARBA" id="ARBA00009884"/>
    </source>
</evidence>
<dbReference type="InterPro" id="IPR001619">
    <property type="entry name" value="Sec1-like"/>
</dbReference>
<reference evidence="3 4" key="1">
    <citation type="journal article" date="2021" name="Sci. Rep.">
        <title>The genome of the diatom Chaetoceros tenuissimus carries an ancient integrated fragment of an extant virus.</title>
        <authorList>
            <person name="Hongo Y."/>
            <person name="Kimura K."/>
            <person name="Takaki Y."/>
            <person name="Yoshida Y."/>
            <person name="Baba S."/>
            <person name="Kobayashi G."/>
            <person name="Nagasaki K."/>
            <person name="Hano T."/>
            <person name="Tomaru Y."/>
        </authorList>
    </citation>
    <scope>NUCLEOTIDE SEQUENCE [LARGE SCALE GENOMIC DNA]</scope>
    <source>
        <strain evidence="3 4">NIES-3715</strain>
    </source>
</reference>
<evidence type="ECO:0000313" key="4">
    <source>
        <dbReference type="Proteomes" id="UP001054902"/>
    </source>
</evidence>
<keyword evidence="4" id="KW-1185">Reference proteome</keyword>
<dbReference type="GO" id="GO:0016192">
    <property type="term" value="P:vesicle-mediated transport"/>
    <property type="evidence" value="ECO:0007669"/>
    <property type="project" value="InterPro"/>
</dbReference>
<feature type="compositionally biased region" description="Basic and acidic residues" evidence="2">
    <location>
        <begin position="134"/>
        <end position="143"/>
    </location>
</feature>
<feature type="region of interest" description="Disordered" evidence="2">
    <location>
        <begin position="133"/>
        <end position="177"/>
    </location>
</feature>
<dbReference type="Proteomes" id="UP001054902">
    <property type="component" value="Unassembled WGS sequence"/>
</dbReference>
<gene>
    <name evidence="3" type="ORF">CTEN210_09998</name>
</gene>
<organism evidence="3 4">
    <name type="scientific">Chaetoceros tenuissimus</name>
    <dbReference type="NCBI Taxonomy" id="426638"/>
    <lineage>
        <taxon>Eukaryota</taxon>
        <taxon>Sar</taxon>
        <taxon>Stramenopiles</taxon>
        <taxon>Ochrophyta</taxon>
        <taxon>Bacillariophyta</taxon>
        <taxon>Coscinodiscophyceae</taxon>
        <taxon>Chaetocerotophycidae</taxon>
        <taxon>Chaetocerotales</taxon>
        <taxon>Chaetocerotaceae</taxon>
        <taxon>Chaetoceros</taxon>
    </lineage>
</organism>
<name>A0AAD3H7J7_9STRA</name>
<evidence type="ECO:0000256" key="2">
    <source>
        <dbReference type="SAM" id="MobiDB-lite"/>
    </source>
</evidence>
<dbReference type="InterPro" id="IPR043154">
    <property type="entry name" value="Sec-1-like_dom1"/>
</dbReference>
<dbReference type="PANTHER" id="PTHR11679">
    <property type="entry name" value="VESICLE PROTEIN SORTING-ASSOCIATED"/>
    <property type="match status" value="1"/>
</dbReference>
<dbReference type="SUPFAM" id="SSF56815">
    <property type="entry name" value="Sec1/munc18-like (SM) proteins"/>
    <property type="match status" value="1"/>
</dbReference>